<evidence type="ECO:0000259" key="2">
    <source>
        <dbReference type="PROSITE" id="PS50110"/>
    </source>
</evidence>
<dbReference type="Proteomes" id="UP000028705">
    <property type="component" value="Unassembled WGS sequence"/>
</dbReference>
<dbReference type="STRING" id="445961.IW15_22140"/>
<dbReference type="RefSeq" id="WP_034715521.1">
    <property type="nucleotide sequence ID" value="NZ_JPRH01000016.1"/>
</dbReference>
<dbReference type="InterPro" id="IPR011006">
    <property type="entry name" value="CheY-like_superfamily"/>
</dbReference>
<feature type="domain" description="Response regulatory" evidence="2">
    <location>
        <begin position="6"/>
        <end position="117"/>
    </location>
</feature>
<dbReference type="OrthoDB" id="2168082at2"/>
<dbReference type="InterPro" id="IPR001789">
    <property type="entry name" value="Sig_transdc_resp-reg_receiver"/>
</dbReference>
<dbReference type="eggNOG" id="COG3279">
    <property type="taxonomic scope" value="Bacteria"/>
</dbReference>
<dbReference type="GO" id="GO:0000156">
    <property type="term" value="F:phosphorelay response regulator activity"/>
    <property type="evidence" value="ECO:0007669"/>
    <property type="project" value="InterPro"/>
</dbReference>
<keyword evidence="1" id="KW-0597">Phosphoprotein</keyword>
<evidence type="ECO:0000256" key="1">
    <source>
        <dbReference type="PROSITE-ProRule" id="PRU00169"/>
    </source>
</evidence>
<evidence type="ECO:0000313" key="4">
    <source>
        <dbReference type="EMBL" id="KFF09866.1"/>
    </source>
</evidence>
<evidence type="ECO:0000313" key="5">
    <source>
        <dbReference type="Proteomes" id="UP000028705"/>
    </source>
</evidence>
<dbReference type="PANTHER" id="PTHR37299">
    <property type="entry name" value="TRANSCRIPTIONAL REGULATOR-RELATED"/>
    <property type="match status" value="1"/>
</dbReference>
<dbReference type="Gene3D" id="3.40.50.2300">
    <property type="match status" value="1"/>
</dbReference>
<feature type="domain" description="HTH LytTR-type" evidence="3">
    <location>
        <begin position="145"/>
        <end position="215"/>
    </location>
</feature>
<dbReference type="EMBL" id="JPRH01000016">
    <property type="protein sequence ID" value="KFF09866.1"/>
    <property type="molecule type" value="Genomic_DNA"/>
</dbReference>
<dbReference type="Pfam" id="PF00072">
    <property type="entry name" value="Response_reg"/>
    <property type="match status" value="1"/>
</dbReference>
<dbReference type="InterPro" id="IPR046947">
    <property type="entry name" value="LytR-like"/>
</dbReference>
<proteinExistence type="predicted"/>
<dbReference type="InterPro" id="IPR007492">
    <property type="entry name" value="LytTR_DNA-bd_dom"/>
</dbReference>
<dbReference type="SMART" id="SM00850">
    <property type="entry name" value="LytTR"/>
    <property type="match status" value="1"/>
</dbReference>
<protein>
    <submittedName>
        <fullName evidence="4">LytTR family transcriptional regulator</fullName>
    </submittedName>
</protein>
<dbReference type="AlphaFoldDB" id="A0A085ZZK2"/>
<reference evidence="4 5" key="1">
    <citation type="submission" date="2014-07" db="EMBL/GenBank/DDBJ databases">
        <title>Genome of Chryseobacterium soli DSM 19298.</title>
        <authorList>
            <person name="Stropko S.J."/>
            <person name="Pipes S.E."/>
            <person name="Newman J."/>
        </authorList>
    </citation>
    <scope>NUCLEOTIDE SEQUENCE [LARGE SCALE GENOMIC DNA]</scope>
    <source>
        <strain evidence="4 5">DSM 19298</strain>
    </source>
</reference>
<dbReference type="GO" id="GO:0003677">
    <property type="term" value="F:DNA binding"/>
    <property type="evidence" value="ECO:0007669"/>
    <property type="project" value="InterPro"/>
</dbReference>
<dbReference type="Pfam" id="PF04397">
    <property type="entry name" value="LytTR"/>
    <property type="match status" value="1"/>
</dbReference>
<keyword evidence="5" id="KW-1185">Reference proteome</keyword>
<comment type="caution">
    <text evidence="4">The sequence shown here is derived from an EMBL/GenBank/DDBJ whole genome shotgun (WGS) entry which is preliminary data.</text>
</comment>
<organism evidence="4 5">
    <name type="scientific">Chryseobacterium soli</name>
    <dbReference type="NCBI Taxonomy" id="445961"/>
    <lineage>
        <taxon>Bacteria</taxon>
        <taxon>Pseudomonadati</taxon>
        <taxon>Bacteroidota</taxon>
        <taxon>Flavobacteriia</taxon>
        <taxon>Flavobacteriales</taxon>
        <taxon>Weeksellaceae</taxon>
        <taxon>Chryseobacterium group</taxon>
        <taxon>Chryseobacterium</taxon>
    </lineage>
</organism>
<sequence>MNEKLKCIVIDDEPIGKELIVDFVKTIPFLDLQASYEDSMEALAYLQSNEVDIIFSDIQMPKINGIELIRSLSKQPSIIFITAHRDFALEGFEDGVVDYLVKPVAYNRFLKAVNRAKERIQSAAAPAKTETSKPKETAKAPVDRIFIKVNGKLVKVILSDILYVEALGDYLKIVTDTESFTTLATLKSMEDLLVPPIFFRVQRSFIVKLTSIKSVSGNVIELNNGKAITIASSKKDEMFSLLGI</sequence>
<evidence type="ECO:0000259" key="3">
    <source>
        <dbReference type="PROSITE" id="PS50930"/>
    </source>
</evidence>
<gene>
    <name evidence="4" type="ORF">IW15_22140</name>
</gene>
<dbReference type="PROSITE" id="PS50930">
    <property type="entry name" value="HTH_LYTTR"/>
    <property type="match status" value="1"/>
</dbReference>
<dbReference type="SMART" id="SM00448">
    <property type="entry name" value="REC"/>
    <property type="match status" value="1"/>
</dbReference>
<dbReference type="PROSITE" id="PS50110">
    <property type="entry name" value="RESPONSE_REGULATORY"/>
    <property type="match status" value="1"/>
</dbReference>
<feature type="modified residue" description="4-aspartylphosphate" evidence="1">
    <location>
        <position position="57"/>
    </location>
</feature>
<accession>A0A085ZZK2</accession>
<name>A0A085ZZK2_9FLAO</name>
<dbReference type="Gene3D" id="2.40.50.1020">
    <property type="entry name" value="LytTr DNA-binding domain"/>
    <property type="match status" value="1"/>
</dbReference>
<dbReference type="PANTHER" id="PTHR37299:SF1">
    <property type="entry name" value="STAGE 0 SPORULATION PROTEIN A HOMOLOG"/>
    <property type="match status" value="1"/>
</dbReference>
<dbReference type="SUPFAM" id="SSF52172">
    <property type="entry name" value="CheY-like"/>
    <property type="match status" value="1"/>
</dbReference>